<proteinExistence type="predicted"/>
<dbReference type="PANTHER" id="PTHR43004">
    <property type="entry name" value="TRK SYSTEM POTASSIUM UPTAKE PROTEIN"/>
    <property type="match status" value="1"/>
</dbReference>
<gene>
    <name evidence="5" type="ORF">GCM10022235_40800</name>
</gene>
<dbReference type="PRINTS" id="PR00420">
    <property type="entry name" value="RNGMNOXGNASE"/>
</dbReference>
<dbReference type="Gene3D" id="3.30.9.10">
    <property type="entry name" value="D-Amino Acid Oxidase, subunit A, domain 2"/>
    <property type="match status" value="1"/>
</dbReference>
<comment type="caution">
    <text evidence="5">The sequence shown here is derived from an EMBL/GenBank/DDBJ whole genome shotgun (WGS) entry which is preliminary data.</text>
</comment>
<feature type="domain" description="FAD-binding" evidence="4">
    <location>
        <begin position="8"/>
        <end position="367"/>
    </location>
</feature>
<dbReference type="PANTHER" id="PTHR43004:SF19">
    <property type="entry name" value="BINDING MONOOXYGENASE, PUTATIVE (JCVI)-RELATED"/>
    <property type="match status" value="1"/>
</dbReference>
<dbReference type="Gene3D" id="3.40.30.120">
    <property type="match status" value="1"/>
</dbReference>
<dbReference type="GO" id="GO:0004497">
    <property type="term" value="F:monooxygenase activity"/>
    <property type="evidence" value="ECO:0007669"/>
    <property type="project" value="UniProtKB-KW"/>
</dbReference>
<dbReference type="SUPFAM" id="SSF51905">
    <property type="entry name" value="FAD/NAD(P)-binding domain"/>
    <property type="match status" value="1"/>
</dbReference>
<sequence>MTNTAYPEAPVLVAGGGSVGLIAAALLAHHGVPAVLVERRDGPSIHPRATGIGSRTVEILRELGLDTAADAVAVDLQGAGAVGKAVARTVIEMGAGDVVTVPMPTPPAGALDVTPFKLRGVCAQDRLDAVVAADLVRRGADLRWSTNLVGITQDADGVDVELDGPDGRYSLRCSWVVAADGGHSAVRTALGVGTSGAGDLGKSMINILFRADLRPYLQGISFGTCTITTPDAPGLLVTVDGESTWVFHVACDVDAGERPEDFTPERCVAIVRAAVGDPDLAVEIRSVLPWRPRSSLADRFAVGRVFLVGDAAHTVSPLGAFGLNTGVADAHNLAWKLAAVHHGEAGVALLDTYAQEREPIAATTLDQAMRRVGDPALHWGRGPEADAARKAAGVWAAPVVHLGQRYASPAIINPQPVLPSTTDLAAALDGTPGSRVPHAWVDGLSTLDLVASHWTLLVGATDNHADARNGRPDGGGGNAGAGGDRWLAAAAELGLPAYRVSVPWLSDEGAMLVRPDAIVAMRVSAAVPDPARFITDALDQLLARPIPVPTT</sequence>
<accession>A0ABP6XJ92</accession>
<evidence type="ECO:0000256" key="2">
    <source>
        <dbReference type="ARBA" id="ARBA00022630"/>
    </source>
</evidence>
<keyword evidence="5" id="KW-0560">Oxidoreductase</keyword>
<organism evidence="5 6">
    <name type="scientific">Kribbella ginsengisoli</name>
    <dbReference type="NCBI Taxonomy" id="363865"/>
    <lineage>
        <taxon>Bacteria</taxon>
        <taxon>Bacillati</taxon>
        <taxon>Actinomycetota</taxon>
        <taxon>Actinomycetes</taxon>
        <taxon>Propionibacteriales</taxon>
        <taxon>Kribbellaceae</taxon>
        <taxon>Kribbella</taxon>
    </lineage>
</organism>
<name>A0ABP6XJ92_9ACTN</name>
<evidence type="ECO:0000256" key="3">
    <source>
        <dbReference type="ARBA" id="ARBA00022827"/>
    </source>
</evidence>
<evidence type="ECO:0000313" key="6">
    <source>
        <dbReference type="Proteomes" id="UP001501222"/>
    </source>
</evidence>
<dbReference type="RefSeq" id="WP_344842771.1">
    <property type="nucleotide sequence ID" value="NZ_BAABAA010000005.1"/>
</dbReference>
<reference evidence="6" key="1">
    <citation type="journal article" date="2019" name="Int. J. Syst. Evol. Microbiol.">
        <title>The Global Catalogue of Microorganisms (GCM) 10K type strain sequencing project: providing services to taxonomists for standard genome sequencing and annotation.</title>
        <authorList>
            <consortium name="The Broad Institute Genomics Platform"/>
            <consortium name="The Broad Institute Genome Sequencing Center for Infectious Disease"/>
            <person name="Wu L."/>
            <person name="Ma J."/>
        </authorList>
    </citation>
    <scope>NUCLEOTIDE SEQUENCE [LARGE SCALE GENOMIC DNA]</scope>
    <source>
        <strain evidence="6">JCM 16928</strain>
    </source>
</reference>
<evidence type="ECO:0000256" key="1">
    <source>
        <dbReference type="ARBA" id="ARBA00001974"/>
    </source>
</evidence>
<keyword evidence="2" id="KW-0285">Flavoprotein</keyword>
<dbReference type="InterPro" id="IPR002938">
    <property type="entry name" value="FAD-bd"/>
</dbReference>
<evidence type="ECO:0000313" key="5">
    <source>
        <dbReference type="EMBL" id="GAA3567698.1"/>
    </source>
</evidence>
<keyword evidence="5" id="KW-0503">Monooxygenase</keyword>
<dbReference type="InterPro" id="IPR036188">
    <property type="entry name" value="FAD/NAD-bd_sf"/>
</dbReference>
<dbReference type="Pfam" id="PF01494">
    <property type="entry name" value="FAD_binding_3"/>
    <property type="match status" value="1"/>
</dbReference>
<dbReference type="EMBL" id="BAABAA010000005">
    <property type="protein sequence ID" value="GAA3567698.1"/>
    <property type="molecule type" value="Genomic_DNA"/>
</dbReference>
<dbReference type="Gene3D" id="3.50.50.60">
    <property type="entry name" value="FAD/NAD(P)-binding domain"/>
    <property type="match status" value="1"/>
</dbReference>
<evidence type="ECO:0000259" key="4">
    <source>
        <dbReference type="Pfam" id="PF01494"/>
    </source>
</evidence>
<dbReference type="Proteomes" id="UP001501222">
    <property type="component" value="Unassembled WGS sequence"/>
</dbReference>
<keyword evidence="3" id="KW-0274">FAD</keyword>
<dbReference type="InterPro" id="IPR050641">
    <property type="entry name" value="RIFMO-like"/>
</dbReference>
<protein>
    <submittedName>
        <fullName evidence="5">FAD-dependent monooxygenase</fullName>
    </submittedName>
</protein>
<comment type="cofactor">
    <cofactor evidence="1">
        <name>FAD</name>
        <dbReference type="ChEBI" id="CHEBI:57692"/>
    </cofactor>
</comment>
<keyword evidence="6" id="KW-1185">Reference proteome</keyword>